<dbReference type="EMBL" id="KV878336">
    <property type="protein sequence ID" value="OJJ51279.1"/>
    <property type="molecule type" value="Genomic_DNA"/>
</dbReference>
<accession>A0A1L9SVR9</accession>
<evidence type="ECO:0000256" key="1">
    <source>
        <dbReference type="SAM" id="MobiDB-lite"/>
    </source>
</evidence>
<dbReference type="VEuPathDB" id="FungiDB:ASPZODRAFT_127330"/>
<dbReference type="GeneID" id="34608184"/>
<gene>
    <name evidence="2" type="ORF">ASPZODRAFT_127330</name>
</gene>
<feature type="compositionally biased region" description="Low complexity" evidence="1">
    <location>
        <begin position="33"/>
        <end position="43"/>
    </location>
</feature>
<evidence type="ECO:0000313" key="2">
    <source>
        <dbReference type="EMBL" id="OJJ51279.1"/>
    </source>
</evidence>
<sequence>MSTALCPLAVHSTGRSPFTETNLSPTTSSFFRSPATNSPSAASPTVVAATSSELTSYFFRATSPSQAGPLTTAS</sequence>
<feature type="region of interest" description="Disordered" evidence="1">
    <location>
        <begin position="12"/>
        <end position="43"/>
    </location>
</feature>
<dbReference type="Proteomes" id="UP000184188">
    <property type="component" value="Unassembled WGS sequence"/>
</dbReference>
<organism evidence="2 3">
    <name type="scientific">Penicilliopsis zonata CBS 506.65</name>
    <dbReference type="NCBI Taxonomy" id="1073090"/>
    <lineage>
        <taxon>Eukaryota</taxon>
        <taxon>Fungi</taxon>
        <taxon>Dikarya</taxon>
        <taxon>Ascomycota</taxon>
        <taxon>Pezizomycotina</taxon>
        <taxon>Eurotiomycetes</taxon>
        <taxon>Eurotiomycetidae</taxon>
        <taxon>Eurotiales</taxon>
        <taxon>Aspergillaceae</taxon>
        <taxon>Penicilliopsis</taxon>
    </lineage>
</organism>
<evidence type="ECO:0000313" key="3">
    <source>
        <dbReference type="Proteomes" id="UP000184188"/>
    </source>
</evidence>
<keyword evidence="3" id="KW-1185">Reference proteome</keyword>
<name>A0A1L9SVR9_9EURO</name>
<feature type="compositionally biased region" description="Polar residues" evidence="1">
    <location>
        <begin position="13"/>
        <end position="31"/>
    </location>
</feature>
<reference evidence="3" key="1">
    <citation type="journal article" date="2017" name="Genome Biol.">
        <title>Comparative genomics reveals high biological diversity and specific adaptations in the industrially and medically important fungal genus Aspergillus.</title>
        <authorList>
            <person name="de Vries R.P."/>
            <person name="Riley R."/>
            <person name="Wiebenga A."/>
            <person name="Aguilar-Osorio G."/>
            <person name="Amillis S."/>
            <person name="Uchima C.A."/>
            <person name="Anderluh G."/>
            <person name="Asadollahi M."/>
            <person name="Askin M."/>
            <person name="Barry K."/>
            <person name="Battaglia E."/>
            <person name="Bayram O."/>
            <person name="Benocci T."/>
            <person name="Braus-Stromeyer S.A."/>
            <person name="Caldana C."/>
            <person name="Canovas D."/>
            <person name="Cerqueira G.C."/>
            <person name="Chen F."/>
            <person name="Chen W."/>
            <person name="Choi C."/>
            <person name="Clum A."/>
            <person name="Dos Santos R.A."/>
            <person name="Damasio A.R."/>
            <person name="Diallinas G."/>
            <person name="Emri T."/>
            <person name="Fekete E."/>
            <person name="Flipphi M."/>
            <person name="Freyberg S."/>
            <person name="Gallo A."/>
            <person name="Gournas C."/>
            <person name="Habgood R."/>
            <person name="Hainaut M."/>
            <person name="Harispe M.L."/>
            <person name="Henrissat B."/>
            <person name="Hilden K.S."/>
            <person name="Hope R."/>
            <person name="Hossain A."/>
            <person name="Karabika E."/>
            <person name="Karaffa L."/>
            <person name="Karanyi Z."/>
            <person name="Krasevec N."/>
            <person name="Kuo A."/>
            <person name="Kusch H."/>
            <person name="LaButti K."/>
            <person name="Lagendijk E.L."/>
            <person name="Lapidus A."/>
            <person name="Levasseur A."/>
            <person name="Lindquist E."/>
            <person name="Lipzen A."/>
            <person name="Logrieco A.F."/>
            <person name="MacCabe A."/>
            <person name="Maekelae M.R."/>
            <person name="Malavazi I."/>
            <person name="Melin P."/>
            <person name="Meyer V."/>
            <person name="Mielnichuk N."/>
            <person name="Miskei M."/>
            <person name="Molnar A.P."/>
            <person name="Mule G."/>
            <person name="Ngan C.Y."/>
            <person name="Orejas M."/>
            <person name="Orosz E."/>
            <person name="Ouedraogo J.P."/>
            <person name="Overkamp K.M."/>
            <person name="Park H.-S."/>
            <person name="Perrone G."/>
            <person name="Piumi F."/>
            <person name="Punt P.J."/>
            <person name="Ram A.F."/>
            <person name="Ramon A."/>
            <person name="Rauscher S."/>
            <person name="Record E."/>
            <person name="Riano-Pachon D.M."/>
            <person name="Robert V."/>
            <person name="Roehrig J."/>
            <person name="Ruller R."/>
            <person name="Salamov A."/>
            <person name="Salih N.S."/>
            <person name="Samson R.A."/>
            <person name="Sandor E."/>
            <person name="Sanguinetti M."/>
            <person name="Schuetze T."/>
            <person name="Sepcic K."/>
            <person name="Shelest E."/>
            <person name="Sherlock G."/>
            <person name="Sophianopoulou V."/>
            <person name="Squina F.M."/>
            <person name="Sun H."/>
            <person name="Susca A."/>
            <person name="Todd R.B."/>
            <person name="Tsang A."/>
            <person name="Unkles S.E."/>
            <person name="van de Wiele N."/>
            <person name="van Rossen-Uffink D."/>
            <person name="Oliveira J.V."/>
            <person name="Vesth T.C."/>
            <person name="Visser J."/>
            <person name="Yu J.-H."/>
            <person name="Zhou M."/>
            <person name="Andersen M.R."/>
            <person name="Archer D.B."/>
            <person name="Baker S.E."/>
            <person name="Benoit I."/>
            <person name="Brakhage A.A."/>
            <person name="Braus G.H."/>
            <person name="Fischer R."/>
            <person name="Frisvad J.C."/>
            <person name="Goldman G.H."/>
            <person name="Houbraken J."/>
            <person name="Oakley B."/>
            <person name="Pocsi I."/>
            <person name="Scazzocchio C."/>
            <person name="Seiboth B."/>
            <person name="vanKuyk P.A."/>
            <person name="Wortman J."/>
            <person name="Dyer P.S."/>
            <person name="Grigoriev I.V."/>
        </authorList>
    </citation>
    <scope>NUCLEOTIDE SEQUENCE [LARGE SCALE GENOMIC DNA]</scope>
    <source>
        <strain evidence="3">CBS 506.65</strain>
    </source>
</reference>
<dbReference type="RefSeq" id="XP_022585789.1">
    <property type="nucleotide sequence ID" value="XM_022721719.1"/>
</dbReference>
<dbReference type="AlphaFoldDB" id="A0A1L9SVR9"/>
<protein>
    <submittedName>
        <fullName evidence="2">Uncharacterized protein</fullName>
    </submittedName>
</protein>
<proteinExistence type="predicted"/>